<evidence type="ECO:0000313" key="2">
    <source>
        <dbReference type="Proteomes" id="UP000324222"/>
    </source>
</evidence>
<sequence length="62" mass="7257">MLCGKDGGLPLLHTMTHQRWRPALRSTPASHLHWWQWKLVSRPLSRESQERLGIMQDTTPVK</sequence>
<dbReference type="AlphaFoldDB" id="A0A5B7I3Q2"/>
<gene>
    <name evidence="1" type="ORF">E2C01_070532</name>
</gene>
<evidence type="ECO:0000313" key="1">
    <source>
        <dbReference type="EMBL" id="MPC76127.1"/>
    </source>
</evidence>
<comment type="caution">
    <text evidence="1">The sequence shown here is derived from an EMBL/GenBank/DDBJ whole genome shotgun (WGS) entry which is preliminary data.</text>
</comment>
<proteinExistence type="predicted"/>
<accession>A0A5B7I3Q2</accession>
<dbReference type="EMBL" id="VSRR010042659">
    <property type="protein sequence ID" value="MPC76127.1"/>
    <property type="molecule type" value="Genomic_DNA"/>
</dbReference>
<name>A0A5B7I3Q2_PORTR</name>
<dbReference type="Proteomes" id="UP000324222">
    <property type="component" value="Unassembled WGS sequence"/>
</dbReference>
<protein>
    <submittedName>
        <fullName evidence="1">Uncharacterized protein</fullName>
    </submittedName>
</protein>
<keyword evidence="2" id="KW-1185">Reference proteome</keyword>
<organism evidence="1 2">
    <name type="scientific">Portunus trituberculatus</name>
    <name type="common">Swimming crab</name>
    <name type="synonym">Neptunus trituberculatus</name>
    <dbReference type="NCBI Taxonomy" id="210409"/>
    <lineage>
        <taxon>Eukaryota</taxon>
        <taxon>Metazoa</taxon>
        <taxon>Ecdysozoa</taxon>
        <taxon>Arthropoda</taxon>
        <taxon>Crustacea</taxon>
        <taxon>Multicrustacea</taxon>
        <taxon>Malacostraca</taxon>
        <taxon>Eumalacostraca</taxon>
        <taxon>Eucarida</taxon>
        <taxon>Decapoda</taxon>
        <taxon>Pleocyemata</taxon>
        <taxon>Brachyura</taxon>
        <taxon>Eubrachyura</taxon>
        <taxon>Portunoidea</taxon>
        <taxon>Portunidae</taxon>
        <taxon>Portuninae</taxon>
        <taxon>Portunus</taxon>
    </lineage>
</organism>
<reference evidence="1 2" key="1">
    <citation type="submission" date="2019-05" db="EMBL/GenBank/DDBJ databases">
        <title>Another draft genome of Portunus trituberculatus and its Hox gene families provides insights of decapod evolution.</title>
        <authorList>
            <person name="Jeong J.-H."/>
            <person name="Song I."/>
            <person name="Kim S."/>
            <person name="Choi T."/>
            <person name="Kim D."/>
            <person name="Ryu S."/>
            <person name="Kim W."/>
        </authorList>
    </citation>
    <scope>NUCLEOTIDE SEQUENCE [LARGE SCALE GENOMIC DNA]</scope>
    <source>
        <tissue evidence="1">Muscle</tissue>
    </source>
</reference>